<evidence type="ECO:0000313" key="2">
    <source>
        <dbReference type="EMBL" id="KRQ03507.1"/>
    </source>
</evidence>
<dbReference type="OrthoDB" id="9823025at2"/>
<keyword evidence="3" id="KW-1185">Reference proteome</keyword>
<organism evidence="2 3">
    <name type="scientific">Bradyrhizobium manausense</name>
    <dbReference type="NCBI Taxonomy" id="989370"/>
    <lineage>
        <taxon>Bacteria</taxon>
        <taxon>Pseudomonadati</taxon>
        <taxon>Pseudomonadota</taxon>
        <taxon>Alphaproteobacteria</taxon>
        <taxon>Hyphomicrobiales</taxon>
        <taxon>Nitrobacteraceae</taxon>
        <taxon>Bradyrhizobium</taxon>
    </lineage>
</organism>
<reference evidence="2 3" key="1">
    <citation type="submission" date="2015-09" db="EMBL/GenBank/DDBJ databases">
        <title>Draft Genome Sequence of Bradyrhizobium manausense Strain BR 3351T, a Novel Symbiotic Nitrogen-Fixing Alphaproteobacterium Isolated from Brazilian Amazon Rain Forest.</title>
        <authorList>
            <person name="De Araujo J.L."/>
            <person name="Zilli J.E."/>
        </authorList>
    </citation>
    <scope>NUCLEOTIDE SEQUENCE [LARGE SCALE GENOMIC DNA]</scope>
    <source>
        <strain evidence="2 3">BR3351</strain>
    </source>
</reference>
<dbReference type="Proteomes" id="UP000051936">
    <property type="component" value="Unassembled WGS sequence"/>
</dbReference>
<sequence length="191" mass="20997">MNRSQLIPALHKAGDTVTLQSINAWSELTGKELIADNDNHAEPARPVHKPSLPDGTIVETLMETASAEELVAMYEEDQEAKRDPTFEKKLPPYSAAQHVERFRRPRKAKASPAQERTQTVEDVMVRSIDESRLRTKMGKHADVLDAVLDDSTAAEIGQLIAGPGSSKRTYEGIGKQAVVRAARKLSELMAA</sequence>
<feature type="region of interest" description="Disordered" evidence="1">
    <location>
        <begin position="99"/>
        <end position="119"/>
    </location>
</feature>
<gene>
    <name evidence="2" type="ORF">AOQ71_32925</name>
</gene>
<dbReference type="EMBL" id="LJYG01000108">
    <property type="protein sequence ID" value="KRQ03507.1"/>
    <property type="molecule type" value="Genomic_DNA"/>
</dbReference>
<name>A0A0R3D1J1_9BRAD</name>
<comment type="caution">
    <text evidence="2">The sequence shown here is derived from an EMBL/GenBank/DDBJ whole genome shotgun (WGS) entry which is preliminary data.</text>
</comment>
<dbReference type="RefSeq" id="WP_057756019.1">
    <property type="nucleotide sequence ID" value="NZ_LJYG01000108.1"/>
</dbReference>
<evidence type="ECO:0000313" key="3">
    <source>
        <dbReference type="Proteomes" id="UP000051936"/>
    </source>
</evidence>
<protein>
    <submittedName>
        <fullName evidence="2">Uncharacterized protein</fullName>
    </submittedName>
</protein>
<dbReference type="STRING" id="989370.AOQ71_32925"/>
<dbReference type="AlphaFoldDB" id="A0A0R3D1J1"/>
<accession>A0A0R3D1J1</accession>
<evidence type="ECO:0000256" key="1">
    <source>
        <dbReference type="SAM" id="MobiDB-lite"/>
    </source>
</evidence>
<proteinExistence type="predicted"/>